<organism evidence="1">
    <name type="scientific">Hexamita inflata</name>
    <dbReference type="NCBI Taxonomy" id="28002"/>
    <lineage>
        <taxon>Eukaryota</taxon>
        <taxon>Metamonada</taxon>
        <taxon>Diplomonadida</taxon>
        <taxon>Hexamitidae</taxon>
        <taxon>Hexamitinae</taxon>
        <taxon>Hexamita</taxon>
    </lineage>
</organism>
<name>A0AA86QL15_9EUKA</name>
<accession>A0AA86QL15</accession>
<reference evidence="2 3" key="2">
    <citation type="submission" date="2024-07" db="EMBL/GenBank/DDBJ databases">
        <authorList>
            <person name="Akdeniz Z."/>
        </authorList>
    </citation>
    <scope>NUCLEOTIDE SEQUENCE [LARGE SCALE GENOMIC DNA]</scope>
</reference>
<dbReference type="EMBL" id="CAXDID020000292">
    <property type="protein sequence ID" value="CAL6071823.1"/>
    <property type="molecule type" value="Genomic_DNA"/>
</dbReference>
<evidence type="ECO:0000313" key="1">
    <source>
        <dbReference type="EMBL" id="CAI9961516.1"/>
    </source>
</evidence>
<protein>
    <submittedName>
        <fullName evidence="2">Hypothetical_protein</fullName>
    </submittedName>
</protein>
<comment type="caution">
    <text evidence="1">The sequence shown here is derived from an EMBL/GenBank/DDBJ whole genome shotgun (WGS) entry which is preliminary data.</text>
</comment>
<dbReference type="EMBL" id="CATOUU010000941">
    <property type="protein sequence ID" value="CAI9961516.1"/>
    <property type="molecule type" value="Genomic_DNA"/>
</dbReference>
<evidence type="ECO:0000313" key="2">
    <source>
        <dbReference type="EMBL" id="CAL6071823.1"/>
    </source>
</evidence>
<dbReference type="AlphaFoldDB" id="A0AA86QL15"/>
<sequence>MPYNVFSNIGLQQAVQNERECSHSMQIIWNQVQIKFKLLEHDERELKADELVTLSNAMYQIVLNSALYSIQQTFYNLKLENYQIDQKENHFLTNMLQQILQFVNIQNFQKVQPYLKHIQNDCSVIWEEQQKIEEEIHQNWRHFSLYVTQKSMVPWKKQQRSSRKKNKNKKYENNIINFQKIAFLAYFLTVLPFYCNISLQPHCLQQYMWTVRNCKNNSPTNQDQQEHLLTKFLAWSYHTSKLLAETPFRTNGICFGDFCCQLLQV</sequence>
<reference evidence="1" key="1">
    <citation type="submission" date="2023-06" db="EMBL/GenBank/DDBJ databases">
        <authorList>
            <person name="Kurt Z."/>
        </authorList>
    </citation>
    <scope>NUCLEOTIDE SEQUENCE</scope>
</reference>
<gene>
    <name evidence="1" type="ORF">HINF_LOCUS49161</name>
    <name evidence="2" type="ORF">HINF_LOCUS55329</name>
</gene>
<keyword evidence="3" id="KW-1185">Reference proteome</keyword>
<evidence type="ECO:0000313" key="3">
    <source>
        <dbReference type="Proteomes" id="UP001642409"/>
    </source>
</evidence>
<dbReference type="Proteomes" id="UP001642409">
    <property type="component" value="Unassembled WGS sequence"/>
</dbReference>
<proteinExistence type="predicted"/>